<sequence>MRYFNYLTVDEEQSFFHSLPRPFDNKADKEVLAHAVGAALYMPATKESIADDLAAGKHEGLVSMVIDLEDAVGDNQIEYAEELLKQSLLKIGRYLSIGLLQQGNVPLLFIRVRSVDQLKRLLSFFGEEIEYVTGIVFPKFNVETGGEYLRILAEYNRRSAASRGTLYGMPILESSEVIYREKRIEALLGIFELLRSYKAYILNVRIGATDFSSLFGLRRSPDHTIYDIGVIRDCIADIVNVFGRMDDHYVISGPVWEYFKSDRVFKPQLRQTPFEESMGRSGRILRMDYINRYVDGLIREVAMDKENGMIGKTIIHPTHIRPVQSMYVVTHEEYMDALHIIENGKGDHGVMKSRYSNKMNEFKPHMTWAGRIMIRANVYGVLNENQNFTCLLAQERESAIV</sequence>
<organism evidence="4 5">
    <name type="scientific">Paenibacillus arenilitoris</name>
    <dbReference type="NCBI Taxonomy" id="2772299"/>
    <lineage>
        <taxon>Bacteria</taxon>
        <taxon>Bacillati</taxon>
        <taxon>Bacillota</taxon>
        <taxon>Bacilli</taxon>
        <taxon>Bacillales</taxon>
        <taxon>Paenibacillaceae</taxon>
        <taxon>Paenibacillus</taxon>
    </lineage>
</organism>
<dbReference type="RefSeq" id="WP_190861450.1">
    <property type="nucleotide sequence ID" value="NZ_JACXIY010000014.1"/>
</dbReference>
<dbReference type="InterPro" id="IPR039480">
    <property type="entry name" value="C-C_Bond_Lyase-like"/>
</dbReference>
<dbReference type="Proteomes" id="UP000632125">
    <property type="component" value="Unassembled WGS sequence"/>
</dbReference>
<keyword evidence="4" id="KW-0456">Lyase</keyword>
<keyword evidence="5" id="KW-1185">Reference proteome</keyword>
<keyword evidence="3" id="KW-0460">Magnesium</keyword>
<dbReference type="GO" id="GO:0000287">
    <property type="term" value="F:magnesium ion binding"/>
    <property type="evidence" value="ECO:0007669"/>
    <property type="project" value="TreeGrafter"/>
</dbReference>
<evidence type="ECO:0000313" key="4">
    <source>
        <dbReference type="EMBL" id="MBD2869397.1"/>
    </source>
</evidence>
<dbReference type="Gene3D" id="3.20.20.60">
    <property type="entry name" value="Phosphoenolpyruvate-binding domains"/>
    <property type="match status" value="1"/>
</dbReference>
<dbReference type="InterPro" id="IPR040442">
    <property type="entry name" value="Pyrv_kinase-like_dom_sf"/>
</dbReference>
<dbReference type="SUPFAM" id="SSF51621">
    <property type="entry name" value="Phosphoenolpyruvate/pyruvate domain"/>
    <property type="match status" value="1"/>
</dbReference>
<evidence type="ECO:0000313" key="5">
    <source>
        <dbReference type="Proteomes" id="UP000632125"/>
    </source>
</evidence>
<comment type="cofactor">
    <cofactor evidence="1">
        <name>Mg(2+)</name>
        <dbReference type="ChEBI" id="CHEBI:18420"/>
    </cofactor>
</comment>
<evidence type="ECO:0000256" key="1">
    <source>
        <dbReference type="ARBA" id="ARBA00001946"/>
    </source>
</evidence>
<comment type="caution">
    <text evidence="4">The sequence shown here is derived from an EMBL/GenBank/DDBJ whole genome shotgun (WGS) entry which is preliminary data.</text>
</comment>
<keyword evidence="2" id="KW-0479">Metal-binding</keyword>
<gene>
    <name evidence="4" type="ORF">IDH41_12480</name>
</gene>
<reference evidence="4" key="1">
    <citation type="submission" date="2020-09" db="EMBL/GenBank/DDBJ databases">
        <title>A novel bacterium of genus Paenibacillus, isolated from South China Sea.</title>
        <authorList>
            <person name="Huang H."/>
            <person name="Mo K."/>
            <person name="Hu Y."/>
        </authorList>
    </citation>
    <scope>NUCLEOTIDE SEQUENCE</scope>
    <source>
        <strain evidence="4">IB182493</strain>
    </source>
</reference>
<dbReference type="PANTHER" id="PTHR32308:SF10">
    <property type="entry name" value="CITRATE LYASE SUBUNIT BETA"/>
    <property type="match status" value="1"/>
</dbReference>
<dbReference type="InterPro" id="IPR015813">
    <property type="entry name" value="Pyrv/PenolPyrv_kinase-like_dom"/>
</dbReference>
<dbReference type="Pfam" id="PF15617">
    <property type="entry name" value="C-C_Bond_Lyase"/>
    <property type="match status" value="1"/>
</dbReference>
<evidence type="ECO:0000256" key="3">
    <source>
        <dbReference type="ARBA" id="ARBA00022842"/>
    </source>
</evidence>
<dbReference type="PANTHER" id="PTHR32308">
    <property type="entry name" value="LYASE BETA SUBUNIT, PUTATIVE (AFU_ORTHOLOGUE AFUA_4G13030)-RELATED"/>
    <property type="match status" value="1"/>
</dbReference>
<dbReference type="AlphaFoldDB" id="A0A927CLH4"/>
<proteinExistence type="predicted"/>
<accession>A0A927CLH4</accession>
<protein>
    <submittedName>
        <fullName evidence="4">HpcH/HpaI aldolase/citrate lyase family protein</fullName>
    </submittedName>
</protein>
<dbReference type="EMBL" id="JACXIY010000014">
    <property type="protein sequence ID" value="MBD2869397.1"/>
    <property type="molecule type" value="Genomic_DNA"/>
</dbReference>
<dbReference type="GO" id="GO:0016829">
    <property type="term" value="F:lyase activity"/>
    <property type="evidence" value="ECO:0007669"/>
    <property type="project" value="UniProtKB-KW"/>
</dbReference>
<evidence type="ECO:0000256" key="2">
    <source>
        <dbReference type="ARBA" id="ARBA00022723"/>
    </source>
</evidence>
<dbReference type="GO" id="GO:0006107">
    <property type="term" value="P:oxaloacetate metabolic process"/>
    <property type="evidence" value="ECO:0007669"/>
    <property type="project" value="TreeGrafter"/>
</dbReference>
<name>A0A927CLH4_9BACL</name>